<protein>
    <submittedName>
        <fullName evidence="2">Tetratricopeptide repeat-containing protein</fullName>
    </submittedName>
</protein>
<gene>
    <name evidence="2" type="ORF">SAMN05444362_10448</name>
</gene>
<keyword evidence="3" id="KW-1185">Reference proteome</keyword>
<feature type="repeat" description="TPR" evidence="1">
    <location>
        <begin position="82"/>
        <end position="115"/>
    </location>
</feature>
<organism evidence="2 3">
    <name type="scientific">Dysgonomonas macrotermitis</name>
    <dbReference type="NCBI Taxonomy" id="1346286"/>
    <lineage>
        <taxon>Bacteria</taxon>
        <taxon>Pseudomonadati</taxon>
        <taxon>Bacteroidota</taxon>
        <taxon>Bacteroidia</taxon>
        <taxon>Bacteroidales</taxon>
        <taxon>Dysgonomonadaceae</taxon>
        <taxon>Dysgonomonas</taxon>
    </lineage>
</organism>
<dbReference type="PANTHER" id="PTHR12558:SF13">
    <property type="entry name" value="CELL DIVISION CYCLE PROTEIN 27 HOMOLOG"/>
    <property type="match status" value="1"/>
</dbReference>
<dbReference type="STRING" id="1346286.SAMN05444362_10448"/>
<sequence>MAETELPPLSPEAKEALRLGHEAYDNKNYQEAIRQYEIYLKEEPEDSDILSRSAYIHGAIFQRYKEAEKLLLKVIELVPKDLGAYINLGSANIGLKEFKAAEFYLLKALDLAPKMSGILANLGLVYDEQGDLDKGEEYYLKALKRSPYNLIALKNLASLYFKRGDITNARLKFEVAEGIAIKKRDITYINDALIFIYNKEKAFDKLEKKMF</sequence>
<keyword evidence="1" id="KW-0802">TPR repeat</keyword>
<name>A0A1M4ZCI1_9BACT</name>
<evidence type="ECO:0000313" key="2">
    <source>
        <dbReference type="EMBL" id="SHF15740.1"/>
    </source>
</evidence>
<dbReference type="InterPro" id="IPR019734">
    <property type="entry name" value="TPR_rpt"/>
</dbReference>
<dbReference type="InterPro" id="IPR011990">
    <property type="entry name" value="TPR-like_helical_dom_sf"/>
</dbReference>
<dbReference type="SMART" id="SM00028">
    <property type="entry name" value="TPR"/>
    <property type="match status" value="5"/>
</dbReference>
<dbReference type="EMBL" id="FQUC01000004">
    <property type="protein sequence ID" value="SHF15740.1"/>
    <property type="molecule type" value="Genomic_DNA"/>
</dbReference>
<evidence type="ECO:0000313" key="3">
    <source>
        <dbReference type="Proteomes" id="UP000184480"/>
    </source>
</evidence>
<dbReference type="RefSeq" id="WP_062181453.1">
    <property type="nucleotide sequence ID" value="NZ_BBXL01000013.1"/>
</dbReference>
<reference evidence="3" key="1">
    <citation type="submission" date="2016-11" db="EMBL/GenBank/DDBJ databases">
        <authorList>
            <person name="Varghese N."/>
            <person name="Submissions S."/>
        </authorList>
    </citation>
    <scope>NUCLEOTIDE SEQUENCE [LARGE SCALE GENOMIC DNA]</scope>
    <source>
        <strain evidence="3">DSM 27370</strain>
    </source>
</reference>
<dbReference type="Pfam" id="PF13432">
    <property type="entry name" value="TPR_16"/>
    <property type="match status" value="2"/>
</dbReference>
<feature type="repeat" description="TPR" evidence="1">
    <location>
        <begin position="13"/>
        <end position="46"/>
    </location>
</feature>
<dbReference type="Pfam" id="PF13181">
    <property type="entry name" value="TPR_8"/>
    <property type="match status" value="1"/>
</dbReference>
<dbReference type="PROSITE" id="PS50005">
    <property type="entry name" value="TPR"/>
    <property type="match status" value="3"/>
</dbReference>
<dbReference type="Gene3D" id="1.25.40.10">
    <property type="entry name" value="Tetratricopeptide repeat domain"/>
    <property type="match status" value="1"/>
</dbReference>
<dbReference type="Proteomes" id="UP000184480">
    <property type="component" value="Unassembled WGS sequence"/>
</dbReference>
<accession>A0A1M4ZCI1</accession>
<dbReference type="OrthoDB" id="9803982at2"/>
<feature type="repeat" description="TPR" evidence="1">
    <location>
        <begin position="116"/>
        <end position="149"/>
    </location>
</feature>
<dbReference type="PANTHER" id="PTHR12558">
    <property type="entry name" value="CELL DIVISION CYCLE 16,23,27"/>
    <property type="match status" value="1"/>
</dbReference>
<proteinExistence type="predicted"/>
<dbReference type="SUPFAM" id="SSF48452">
    <property type="entry name" value="TPR-like"/>
    <property type="match status" value="1"/>
</dbReference>
<evidence type="ECO:0000256" key="1">
    <source>
        <dbReference type="PROSITE-ProRule" id="PRU00339"/>
    </source>
</evidence>
<dbReference type="AlphaFoldDB" id="A0A1M4ZCI1"/>